<keyword evidence="4 8" id="KW-0067">ATP-binding</keyword>
<evidence type="ECO:0000259" key="7">
    <source>
        <dbReference type="PROSITE" id="PS50893"/>
    </source>
</evidence>
<dbReference type="PANTHER" id="PTHR42711">
    <property type="entry name" value="ABC TRANSPORTER ATP-BINDING PROTEIN"/>
    <property type="match status" value="1"/>
</dbReference>
<dbReference type="Gene3D" id="3.40.50.300">
    <property type="entry name" value="P-loop containing nucleotide triphosphate hydrolases"/>
    <property type="match status" value="1"/>
</dbReference>
<keyword evidence="3" id="KW-0547">Nucleotide-binding</keyword>
<dbReference type="EC" id="3.6.3.-" evidence="8"/>
<protein>
    <submittedName>
        <fullName evidence="8">Daunorubicin/doxorubicin resistance ATP-binding protein DrrA</fullName>
        <ecNumber evidence="8">3.6.3.-</ecNumber>
    </submittedName>
</protein>
<dbReference type="InterPro" id="IPR050763">
    <property type="entry name" value="ABC_transporter_ATP-binding"/>
</dbReference>
<dbReference type="STRING" id="1122997.GCA_000425285_00008"/>
<dbReference type="Pfam" id="PF00005">
    <property type="entry name" value="ABC_tran"/>
    <property type="match status" value="1"/>
</dbReference>
<dbReference type="Proteomes" id="UP000277858">
    <property type="component" value="Chromosome"/>
</dbReference>
<evidence type="ECO:0000313" key="9">
    <source>
        <dbReference type="Proteomes" id="UP000277858"/>
    </source>
</evidence>
<dbReference type="PROSITE" id="PS50893">
    <property type="entry name" value="ABC_TRANSPORTER_2"/>
    <property type="match status" value="1"/>
</dbReference>
<comment type="subcellular location">
    <subcellularLocation>
        <location evidence="1">Cell membrane</location>
        <topology evidence="1">Peripheral membrane protein</topology>
    </subcellularLocation>
</comment>
<keyword evidence="8" id="KW-0378">Hydrolase</keyword>
<evidence type="ECO:0000256" key="2">
    <source>
        <dbReference type="ARBA" id="ARBA00022448"/>
    </source>
</evidence>
<feature type="region of interest" description="Disordered" evidence="6">
    <location>
        <begin position="277"/>
        <end position="302"/>
    </location>
</feature>
<accession>A0A3S4V2Q4</accession>
<reference evidence="8 9" key="1">
    <citation type="submission" date="2018-12" db="EMBL/GenBank/DDBJ databases">
        <authorList>
            <consortium name="Pathogen Informatics"/>
        </authorList>
    </citation>
    <scope>NUCLEOTIDE SEQUENCE [LARGE SCALE GENOMIC DNA]</scope>
    <source>
        <strain evidence="8 9">NCTC13652</strain>
    </source>
</reference>
<dbReference type="InterPro" id="IPR027417">
    <property type="entry name" value="P-loop_NTPase"/>
</dbReference>
<dbReference type="GO" id="GO:0005886">
    <property type="term" value="C:plasma membrane"/>
    <property type="evidence" value="ECO:0007669"/>
    <property type="project" value="UniProtKB-SubCell"/>
</dbReference>
<evidence type="ECO:0000256" key="1">
    <source>
        <dbReference type="ARBA" id="ARBA00004202"/>
    </source>
</evidence>
<dbReference type="SMART" id="SM00382">
    <property type="entry name" value="AAA"/>
    <property type="match status" value="1"/>
</dbReference>
<dbReference type="GO" id="GO:0016887">
    <property type="term" value="F:ATP hydrolysis activity"/>
    <property type="evidence" value="ECO:0007669"/>
    <property type="project" value="InterPro"/>
</dbReference>
<dbReference type="GO" id="GO:0005524">
    <property type="term" value="F:ATP binding"/>
    <property type="evidence" value="ECO:0007669"/>
    <property type="project" value="UniProtKB-KW"/>
</dbReference>
<evidence type="ECO:0000256" key="5">
    <source>
        <dbReference type="ARBA" id="ARBA00023251"/>
    </source>
</evidence>
<dbReference type="InterPro" id="IPR003439">
    <property type="entry name" value="ABC_transporter-like_ATP-bd"/>
</dbReference>
<organism evidence="8 9">
    <name type="scientific">Acidipropionibacterium jensenii</name>
    <dbReference type="NCBI Taxonomy" id="1749"/>
    <lineage>
        <taxon>Bacteria</taxon>
        <taxon>Bacillati</taxon>
        <taxon>Actinomycetota</taxon>
        <taxon>Actinomycetes</taxon>
        <taxon>Propionibacteriales</taxon>
        <taxon>Propionibacteriaceae</taxon>
        <taxon>Acidipropionibacterium</taxon>
    </lineage>
</organism>
<feature type="domain" description="ABC transporter" evidence="7">
    <location>
        <begin position="26"/>
        <end position="257"/>
    </location>
</feature>
<gene>
    <name evidence="8" type="primary">drrA_5</name>
    <name evidence="8" type="ORF">NCTC13652_01639</name>
</gene>
<dbReference type="AlphaFoldDB" id="A0A3S4V2Q4"/>
<keyword evidence="2" id="KW-0813">Transport</keyword>
<evidence type="ECO:0000313" key="8">
    <source>
        <dbReference type="EMBL" id="VEI03435.1"/>
    </source>
</evidence>
<dbReference type="InterPro" id="IPR017871">
    <property type="entry name" value="ABC_transporter-like_CS"/>
</dbReference>
<dbReference type="EMBL" id="LR134473">
    <property type="protein sequence ID" value="VEI03435.1"/>
    <property type="molecule type" value="Genomic_DNA"/>
</dbReference>
<proteinExistence type="predicted"/>
<dbReference type="PANTHER" id="PTHR42711:SF19">
    <property type="entry name" value="DOXORUBICIN RESISTANCE ATP-BINDING PROTEIN DRRA"/>
    <property type="match status" value="1"/>
</dbReference>
<dbReference type="PROSITE" id="PS00211">
    <property type="entry name" value="ABC_TRANSPORTER_1"/>
    <property type="match status" value="1"/>
</dbReference>
<keyword evidence="5" id="KW-0046">Antibiotic resistance</keyword>
<dbReference type="InterPro" id="IPR003593">
    <property type="entry name" value="AAA+_ATPase"/>
</dbReference>
<keyword evidence="9" id="KW-1185">Reference proteome</keyword>
<dbReference type="SUPFAM" id="SSF52540">
    <property type="entry name" value="P-loop containing nucleoside triphosphate hydrolases"/>
    <property type="match status" value="1"/>
</dbReference>
<evidence type="ECO:0000256" key="6">
    <source>
        <dbReference type="SAM" id="MobiDB-lite"/>
    </source>
</evidence>
<evidence type="ECO:0000256" key="4">
    <source>
        <dbReference type="ARBA" id="ARBA00022840"/>
    </source>
</evidence>
<name>A0A3S4V2Q4_9ACTN</name>
<evidence type="ECO:0000256" key="3">
    <source>
        <dbReference type="ARBA" id="ARBA00022741"/>
    </source>
</evidence>
<sequence>MTIMTTQGNRSGNDVENTVPAAIEVVGLQNSYGTGRHRRTVLNGVTFEVTGGTIVTLLGHNGAGKTTTVRILTTLLGFDSGQARIFGADVRHYLDRVRSMIAVTGQFAAVDENLTGLENLVFFGELRGLSGRQARHRAGELLDQFGLADAARQKVSGYSGGMRRRLDIAVSLCVVPRLLFLDEPTTGLDPISRADLWRYIRRLRDGGLTVLLTTQYLDEAEALSDRIVILKDHQVAAEGTPEDLRHRLGGSVCSVVLEDKSLAEAFRDAVRSGTAGMSARPVLTGEPGPTTPSDSTTRQGPAAVDVSRLAEGYQVSFRTEEPGATVRRIAEALGRTGAHPRSVSVAPPTLDDVFVHLMTDGADS</sequence>
<dbReference type="GO" id="GO:0046677">
    <property type="term" value="P:response to antibiotic"/>
    <property type="evidence" value="ECO:0007669"/>
    <property type="project" value="UniProtKB-KW"/>
</dbReference>